<dbReference type="Proteomes" id="UP001153269">
    <property type="component" value="Unassembled WGS sequence"/>
</dbReference>
<keyword evidence="2" id="KW-1185">Reference proteome</keyword>
<dbReference type="EMBL" id="CADEAL010002157">
    <property type="protein sequence ID" value="CAB1438429.1"/>
    <property type="molecule type" value="Genomic_DNA"/>
</dbReference>
<evidence type="ECO:0000313" key="2">
    <source>
        <dbReference type="Proteomes" id="UP001153269"/>
    </source>
</evidence>
<gene>
    <name evidence="1" type="ORF">PLEPLA_LOCUS26358</name>
</gene>
<reference evidence="1" key="1">
    <citation type="submission" date="2020-03" db="EMBL/GenBank/DDBJ databases">
        <authorList>
            <person name="Weist P."/>
        </authorList>
    </citation>
    <scope>NUCLEOTIDE SEQUENCE</scope>
</reference>
<dbReference type="AlphaFoldDB" id="A0A9N7UX20"/>
<accession>A0A9N7UX20</accession>
<protein>
    <submittedName>
        <fullName evidence="1">Uncharacterized protein</fullName>
    </submittedName>
</protein>
<sequence length="236" mass="25218">MEQLAAKVKKPGLIPRGVSQDTNSLFAKATVVGQLAGNQQSVSRVQLAIPVSSSCHCVLSKIIVCTGSLRCHIRDEVYSNIIRGIVIQKALSTLTSNMNIQIFTVLLSQFISELVQCFPAAAGGKGVKQFYCEDPDCAAHVARVFCDNVLVSFAAPIEECAGNLPPDSVCQHQGRAFVSTVSGGTCDFEGTDVYIKTKKCTDLDSTWGFTTDTSPPQHQAYVVSIVCGVIGVMIVL</sequence>
<organism evidence="1 2">
    <name type="scientific">Pleuronectes platessa</name>
    <name type="common">European plaice</name>
    <dbReference type="NCBI Taxonomy" id="8262"/>
    <lineage>
        <taxon>Eukaryota</taxon>
        <taxon>Metazoa</taxon>
        <taxon>Chordata</taxon>
        <taxon>Craniata</taxon>
        <taxon>Vertebrata</taxon>
        <taxon>Euteleostomi</taxon>
        <taxon>Actinopterygii</taxon>
        <taxon>Neopterygii</taxon>
        <taxon>Teleostei</taxon>
        <taxon>Neoteleostei</taxon>
        <taxon>Acanthomorphata</taxon>
        <taxon>Carangaria</taxon>
        <taxon>Pleuronectiformes</taxon>
        <taxon>Pleuronectoidei</taxon>
        <taxon>Pleuronectidae</taxon>
        <taxon>Pleuronectes</taxon>
    </lineage>
</organism>
<proteinExistence type="predicted"/>
<name>A0A9N7UX20_PLEPL</name>
<comment type="caution">
    <text evidence="1">The sequence shown here is derived from an EMBL/GenBank/DDBJ whole genome shotgun (WGS) entry which is preliminary data.</text>
</comment>
<evidence type="ECO:0000313" key="1">
    <source>
        <dbReference type="EMBL" id="CAB1438429.1"/>
    </source>
</evidence>